<dbReference type="EMBL" id="PVNK01000171">
    <property type="protein sequence ID" value="PRP95382.1"/>
    <property type="molecule type" value="Genomic_DNA"/>
</dbReference>
<dbReference type="Proteomes" id="UP000237968">
    <property type="component" value="Unassembled WGS sequence"/>
</dbReference>
<accession>A0A2S9XR92</accession>
<proteinExistence type="predicted"/>
<comment type="caution">
    <text evidence="1">The sequence shown here is derived from an EMBL/GenBank/DDBJ whole genome shotgun (WGS) entry which is preliminary data.</text>
</comment>
<evidence type="ECO:0000313" key="1">
    <source>
        <dbReference type="EMBL" id="PRP95382.1"/>
    </source>
</evidence>
<reference evidence="1 2" key="1">
    <citation type="submission" date="2018-03" db="EMBL/GenBank/DDBJ databases">
        <title>Draft Genome Sequences of the Obligatory Marine Myxobacteria Enhygromyxa salina SWB005.</title>
        <authorList>
            <person name="Poehlein A."/>
            <person name="Moghaddam J.A."/>
            <person name="Harms H."/>
            <person name="Alanjari M."/>
            <person name="Koenig G.M."/>
            <person name="Daniel R."/>
            <person name="Schaeberle T.F."/>
        </authorList>
    </citation>
    <scope>NUCLEOTIDE SEQUENCE [LARGE SCALE GENOMIC DNA]</scope>
    <source>
        <strain evidence="1 2">SWB005</strain>
    </source>
</reference>
<protein>
    <submittedName>
        <fullName evidence="1">Uncharacterized protein</fullName>
    </submittedName>
</protein>
<sequence length="305" mass="34711">MSDSKQRPYLHEAQLSFRFGKVGYSVRLLEPGVPVPGRPPGHAGRWRRLYDALDRAMRGDFTAAGDVLEVYRESHGNKDEPVDYWIKWNAITILGHIGTVECFRDMRREIEAPDVREADRHDYYANTKITSYCRAFTLWGRLDALPVILDQYLNQRMKGAPELDIFGTYLSKLLLPVVGSGSMIPDEPPADMLEDYLNLVMDRYDEVVAELGSETVHVAFGELLSPRTLARRICAPIETPYLRHELICLRERFEPMTGIDCTDFFTSDPWTPLAAAAIAEDFLASDASARFEDGARYFFGHRIPD</sequence>
<keyword evidence="2" id="KW-1185">Reference proteome</keyword>
<organism evidence="1 2">
    <name type="scientific">Enhygromyxa salina</name>
    <dbReference type="NCBI Taxonomy" id="215803"/>
    <lineage>
        <taxon>Bacteria</taxon>
        <taxon>Pseudomonadati</taxon>
        <taxon>Myxococcota</taxon>
        <taxon>Polyangia</taxon>
        <taxon>Nannocystales</taxon>
        <taxon>Nannocystaceae</taxon>
        <taxon>Enhygromyxa</taxon>
    </lineage>
</organism>
<gene>
    <name evidence="1" type="ORF">ENSA5_39670</name>
</gene>
<evidence type="ECO:0000313" key="2">
    <source>
        <dbReference type="Proteomes" id="UP000237968"/>
    </source>
</evidence>
<name>A0A2S9XR92_9BACT</name>
<dbReference type="AlphaFoldDB" id="A0A2S9XR92"/>